<dbReference type="EMBL" id="JACHVY010000001">
    <property type="protein sequence ID" value="MBB2899459.1"/>
    <property type="molecule type" value="Genomic_DNA"/>
</dbReference>
<keyword evidence="2" id="KW-0812">Transmembrane</keyword>
<keyword evidence="2" id="KW-1133">Transmembrane helix</keyword>
<dbReference type="AlphaFoldDB" id="A0A7W4TID6"/>
<proteinExistence type="predicted"/>
<name>A0A7W4TID6_KINRA</name>
<accession>A0A7W4TID6</accession>
<feature type="transmembrane region" description="Helical" evidence="2">
    <location>
        <begin position="39"/>
        <end position="59"/>
    </location>
</feature>
<feature type="transmembrane region" description="Helical" evidence="2">
    <location>
        <begin position="161"/>
        <end position="181"/>
    </location>
</feature>
<dbReference type="Proteomes" id="UP000533269">
    <property type="component" value="Unassembled WGS sequence"/>
</dbReference>
<sequence>MTAQDRAVTVVPPSRRRHPGLRPMTPRDRSESHRVASPLELFFDLVFVVAVSLAAVELHHALVGGHALDGLVHYAVVFFAVWWAWVNFTWFASAFDTDDWLHRVLTFAQMAGVLVLAAGVHDVFADGDLTVVTAGYVVMRVAAVVQWSRAARGDVGLRRTATRYAVGIAVVQLAWVARLLVPDQGGLRTFVLLALAELAVPVWAERRGPTPWHPHHVAERYGLFTSSCWGSRSWPRPTPSSTRCRTPSTCPRCCCWPGVPSPWPRARGGSTSPPSTTAV</sequence>
<gene>
    <name evidence="3" type="ORF">FHR75_000247</name>
</gene>
<reference evidence="3 4" key="2">
    <citation type="submission" date="2020-08" db="EMBL/GenBank/DDBJ databases">
        <authorList>
            <person name="Partida-Martinez L."/>
            <person name="Huntemann M."/>
            <person name="Clum A."/>
            <person name="Wang J."/>
            <person name="Palaniappan K."/>
            <person name="Ritter S."/>
            <person name="Chen I.-M."/>
            <person name="Stamatis D."/>
            <person name="Reddy T."/>
            <person name="O'Malley R."/>
            <person name="Daum C."/>
            <person name="Shapiro N."/>
            <person name="Ivanova N."/>
            <person name="Kyrpides N."/>
            <person name="Woyke T."/>
        </authorList>
    </citation>
    <scope>NUCLEOTIDE SEQUENCE [LARGE SCALE GENOMIC DNA]</scope>
    <source>
        <strain evidence="3 4">AS2.23</strain>
    </source>
</reference>
<keyword evidence="2" id="KW-0472">Membrane</keyword>
<organism evidence="3 4">
    <name type="scientific">Kineococcus radiotolerans</name>
    <dbReference type="NCBI Taxonomy" id="131568"/>
    <lineage>
        <taxon>Bacteria</taxon>
        <taxon>Bacillati</taxon>
        <taxon>Actinomycetota</taxon>
        <taxon>Actinomycetes</taxon>
        <taxon>Kineosporiales</taxon>
        <taxon>Kineosporiaceae</taxon>
        <taxon>Kineococcus</taxon>
    </lineage>
</organism>
<evidence type="ECO:0000256" key="1">
    <source>
        <dbReference type="SAM" id="MobiDB-lite"/>
    </source>
</evidence>
<feature type="region of interest" description="Disordered" evidence="1">
    <location>
        <begin position="1"/>
        <end position="31"/>
    </location>
</feature>
<protein>
    <submittedName>
        <fullName evidence="3">Low temperature requirement protein LtrA</fullName>
    </submittedName>
</protein>
<evidence type="ECO:0000313" key="4">
    <source>
        <dbReference type="Proteomes" id="UP000533269"/>
    </source>
</evidence>
<dbReference type="InterPro" id="IPR010640">
    <property type="entry name" value="Low_temperature_requirement_A"/>
</dbReference>
<dbReference type="Pfam" id="PF06772">
    <property type="entry name" value="LtrA"/>
    <property type="match status" value="1"/>
</dbReference>
<feature type="transmembrane region" description="Helical" evidence="2">
    <location>
        <begin position="71"/>
        <end position="92"/>
    </location>
</feature>
<dbReference type="PANTHER" id="PTHR36840">
    <property type="entry name" value="BLL5714 PROTEIN"/>
    <property type="match status" value="1"/>
</dbReference>
<comment type="caution">
    <text evidence="3">The sequence shown here is derived from an EMBL/GenBank/DDBJ whole genome shotgun (WGS) entry which is preliminary data.</text>
</comment>
<feature type="transmembrane region" description="Helical" evidence="2">
    <location>
        <begin position="130"/>
        <end position="149"/>
    </location>
</feature>
<dbReference type="PANTHER" id="PTHR36840:SF1">
    <property type="entry name" value="BLL5714 PROTEIN"/>
    <property type="match status" value="1"/>
</dbReference>
<feature type="transmembrane region" description="Helical" evidence="2">
    <location>
        <begin position="104"/>
        <end position="124"/>
    </location>
</feature>
<evidence type="ECO:0000256" key="2">
    <source>
        <dbReference type="SAM" id="Phobius"/>
    </source>
</evidence>
<reference evidence="3 4" key="1">
    <citation type="submission" date="2020-08" db="EMBL/GenBank/DDBJ databases">
        <title>The Agave Microbiome: Exploring the role of microbial communities in plant adaptations to desert environments.</title>
        <authorList>
            <person name="Partida-Martinez L.P."/>
        </authorList>
    </citation>
    <scope>NUCLEOTIDE SEQUENCE [LARGE SCALE GENOMIC DNA]</scope>
    <source>
        <strain evidence="3 4">AS2.23</strain>
    </source>
</reference>
<evidence type="ECO:0000313" key="3">
    <source>
        <dbReference type="EMBL" id="MBB2899459.1"/>
    </source>
</evidence>